<gene>
    <name evidence="1" type="ORF">NMY3_01764</name>
</gene>
<protein>
    <submittedName>
        <fullName evidence="1">Uncharacterized protein</fullName>
    </submittedName>
</protein>
<dbReference type="RefSeq" id="WP_196818326.1">
    <property type="nucleotide sequence ID" value="NZ_CP012850.1"/>
</dbReference>
<dbReference type="Proteomes" id="UP000058925">
    <property type="component" value="Chromosome"/>
</dbReference>
<dbReference type="OrthoDB" id="381980at2157"/>
<organism evidence="1 2">
    <name type="scientific">Candidatus Nitrosocosmicus oleophilus</name>
    <dbReference type="NCBI Taxonomy" id="1353260"/>
    <lineage>
        <taxon>Archaea</taxon>
        <taxon>Nitrososphaerota</taxon>
        <taxon>Nitrososphaeria</taxon>
        <taxon>Nitrososphaerales</taxon>
        <taxon>Nitrososphaeraceae</taxon>
        <taxon>Candidatus Nitrosocosmicus</taxon>
    </lineage>
</organism>
<evidence type="ECO:0000313" key="2">
    <source>
        <dbReference type="Proteomes" id="UP000058925"/>
    </source>
</evidence>
<dbReference type="GeneID" id="60421769"/>
<keyword evidence="2" id="KW-1185">Reference proteome</keyword>
<dbReference type="KEGG" id="taa:NMY3_01764"/>
<dbReference type="AlphaFoldDB" id="A0A654LYB8"/>
<dbReference type="EMBL" id="CP012850">
    <property type="protein sequence ID" value="ALI35967.1"/>
    <property type="molecule type" value="Genomic_DNA"/>
</dbReference>
<name>A0A654LYB8_9ARCH</name>
<evidence type="ECO:0000313" key="1">
    <source>
        <dbReference type="EMBL" id="ALI35967.1"/>
    </source>
</evidence>
<proteinExistence type="predicted"/>
<sequence length="258" mass="29910">MSGKDESIKSKNINLDGVIKKEVIGIDGLDLGKVIEIGNTFVVTQRGLIDKKKYHLPVSSIESFDGEILKLKINESDLKSYEQIEDNLFEGYSSFKASDMSQEVQTIIPLIDENLEVTKKTIEENMQIIKEPIKETNKVEIELIYDKLTITKRPFKENTVRKKDEPISYESDGDLSVTQIEKNEEKEEWRRQDETMEISMTLEREEPLIVKRSRVKGEVVVKKETLFEKKTITEELIQEHMKSNDIEPTRVKEEQTLN</sequence>
<accession>A0A654LYB8</accession>
<reference evidence="2" key="1">
    <citation type="submission" date="2015-10" db="EMBL/GenBank/DDBJ databases">
        <title>Niche specialization of a soil ammonia-oxidizing archaeon, Candidatus Nitrosocosmicus oleophilus.</title>
        <authorList>
            <person name="Jung M.-Y."/>
            <person name="Rhee S.-K."/>
        </authorList>
    </citation>
    <scope>NUCLEOTIDE SEQUENCE [LARGE SCALE GENOMIC DNA]</scope>
    <source>
        <strain evidence="2">MY3</strain>
    </source>
</reference>